<dbReference type="KEGG" id="xdi:EZH22_09460"/>
<dbReference type="RefSeq" id="WP_203195399.1">
    <property type="nucleotide sequence ID" value="NZ_CP063362.1"/>
</dbReference>
<dbReference type="PRINTS" id="PR00111">
    <property type="entry name" value="ABHYDROLASE"/>
</dbReference>
<name>A0A974PRN3_9HYPH</name>
<dbReference type="GO" id="GO:0046503">
    <property type="term" value="P:glycerolipid catabolic process"/>
    <property type="evidence" value="ECO:0007669"/>
    <property type="project" value="TreeGrafter"/>
</dbReference>
<dbReference type="Gene3D" id="3.40.50.1820">
    <property type="entry name" value="alpha/beta hydrolase"/>
    <property type="match status" value="1"/>
</dbReference>
<dbReference type="EMBL" id="CP063362">
    <property type="protein sequence ID" value="QRG08489.1"/>
    <property type="molecule type" value="Genomic_DNA"/>
</dbReference>
<feature type="domain" description="AB hydrolase-1" evidence="1">
    <location>
        <begin position="22"/>
        <end position="251"/>
    </location>
</feature>
<dbReference type="Pfam" id="PF00561">
    <property type="entry name" value="Abhydrolase_1"/>
    <property type="match status" value="1"/>
</dbReference>
<sequence length="265" mass="28103">MPFLVTGDITTHYALEGPEDAPVLLLANSLGTSFLVWDPVMEVLTRQFRVLRYDKRGHGLSDATPLPDETAGYSIAALAQDALALLNGLGIDKVHLCGLSIGGMIAQHLAAASPERVARLVLCDTAAVIGPASVWNERIAGIRRDGLAAIAPGVMARWFTEGFRARVPHVVRGYVNMVARTSLEGYLGCAMAVRDADLTDGDRTIAAPTLVVVGEQDPATPFASAQALAALIPGARLATIPDCSHIPCVEQPESLLRQIVPHLCD</sequence>
<dbReference type="InterPro" id="IPR026968">
    <property type="entry name" value="PcaD/CatD"/>
</dbReference>
<dbReference type="GO" id="GO:0047570">
    <property type="term" value="F:3-oxoadipate enol-lactonase activity"/>
    <property type="evidence" value="ECO:0007669"/>
    <property type="project" value="UniProtKB-EC"/>
</dbReference>
<evidence type="ECO:0000313" key="2">
    <source>
        <dbReference type="EMBL" id="QRG08489.1"/>
    </source>
</evidence>
<reference evidence="2 3" key="1">
    <citation type="submission" date="2020-10" db="EMBL/GenBank/DDBJ databases">
        <title>Degradation of 1,4-Dioxane by Xanthobacter sp. YN2, via a Novel Group-2 Soluble Di-Iron Monooxygenase.</title>
        <authorList>
            <person name="Ma F."/>
            <person name="Wang Y."/>
            <person name="Yang J."/>
            <person name="Guo H."/>
            <person name="Su D."/>
            <person name="Yu L."/>
        </authorList>
    </citation>
    <scope>NUCLEOTIDE SEQUENCE [LARGE SCALE GENOMIC DNA]</scope>
    <source>
        <strain evidence="2 3">YN2</strain>
    </source>
</reference>
<accession>A0A974PRN3</accession>
<dbReference type="InterPro" id="IPR050471">
    <property type="entry name" value="AB_hydrolase"/>
</dbReference>
<dbReference type="NCBIfam" id="TIGR02427">
    <property type="entry name" value="protocat_pcaD"/>
    <property type="match status" value="1"/>
</dbReference>
<dbReference type="GO" id="GO:0004806">
    <property type="term" value="F:triacylglycerol lipase activity"/>
    <property type="evidence" value="ECO:0007669"/>
    <property type="project" value="TreeGrafter"/>
</dbReference>
<evidence type="ECO:0000313" key="3">
    <source>
        <dbReference type="Proteomes" id="UP000596427"/>
    </source>
</evidence>
<dbReference type="Proteomes" id="UP000596427">
    <property type="component" value="Chromosome"/>
</dbReference>
<dbReference type="GO" id="GO:0042952">
    <property type="term" value="P:beta-ketoadipate pathway"/>
    <property type="evidence" value="ECO:0007669"/>
    <property type="project" value="InterPro"/>
</dbReference>
<dbReference type="PANTHER" id="PTHR43433:SF5">
    <property type="entry name" value="AB HYDROLASE-1 DOMAIN-CONTAINING PROTEIN"/>
    <property type="match status" value="1"/>
</dbReference>
<keyword evidence="3" id="KW-1185">Reference proteome</keyword>
<dbReference type="EC" id="3.1.1.24" evidence="2"/>
<dbReference type="SUPFAM" id="SSF53474">
    <property type="entry name" value="alpha/beta-Hydrolases"/>
    <property type="match status" value="1"/>
</dbReference>
<gene>
    <name evidence="2" type="primary">pcaD</name>
    <name evidence="2" type="ORF">EZH22_09460</name>
</gene>
<dbReference type="AlphaFoldDB" id="A0A974PRN3"/>
<organism evidence="2 3">
    <name type="scientific">Xanthobacter dioxanivorans</name>
    <dbReference type="NCBI Taxonomy" id="2528964"/>
    <lineage>
        <taxon>Bacteria</taxon>
        <taxon>Pseudomonadati</taxon>
        <taxon>Pseudomonadota</taxon>
        <taxon>Alphaproteobacteria</taxon>
        <taxon>Hyphomicrobiales</taxon>
        <taxon>Xanthobacteraceae</taxon>
        <taxon>Xanthobacter</taxon>
    </lineage>
</organism>
<proteinExistence type="predicted"/>
<dbReference type="PANTHER" id="PTHR43433">
    <property type="entry name" value="HYDROLASE, ALPHA/BETA FOLD FAMILY PROTEIN"/>
    <property type="match status" value="1"/>
</dbReference>
<dbReference type="InterPro" id="IPR029058">
    <property type="entry name" value="AB_hydrolase_fold"/>
</dbReference>
<dbReference type="InterPro" id="IPR000073">
    <property type="entry name" value="AB_hydrolase_1"/>
</dbReference>
<keyword evidence="2" id="KW-0378">Hydrolase</keyword>
<evidence type="ECO:0000259" key="1">
    <source>
        <dbReference type="Pfam" id="PF00561"/>
    </source>
</evidence>
<protein>
    <submittedName>
        <fullName evidence="2">3-oxoadipate enol-lactonase</fullName>
        <ecNumber evidence="2">3.1.1.24</ecNumber>
    </submittedName>
</protein>